<protein>
    <submittedName>
        <fullName evidence="2">Otospiralin</fullName>
    </submittedName>
</protein>
<evidence type="ECO:0000313" key="2">
    <source>
        <dbReference type="EMBL" id="CAI5775497.1"/>
    </source>
</evidence>
<dbReference type="PANTHER" id="PTHR35073:SF1">
    <property type="entry name" value="OTOSPIRALIN"/>
    <property type="match status" value="1"/>
</dbReference>
<dbReference type="EMBL" id="OX395130">
    <property type="protein sequence ID" value="CAI5775497.1"/>
    <property type="molecule type" value="Genomic_DNA"/>
</dbReference>
<dbReference type="GO" id="GO:0007605">
    <property type="term" value="P:sensory perception of sound"/>
    <property type="evidence" value="ECO:0007669"/>
    <property type="project" value="InterPro"/>
</dbReference>
<dbReference type="PANTHER" id="PTHR35073">
    <property type="entry name" value="OTOSPIRALIN"/>
    <property type="match status" value="1"/>
</dbReference>
<organism evidence="2 3">
    <name type="scientific">Podarcis lilfordi</name>
    <name type="common">Lilford's wall lizard</name>
    <dbReference type="NCBI Taxonomy" id="74358"/>
    <lineage>
        <taxon>Eukaryota</taxon>
        <taxon>Metazoa</taxon>
        <taxon>Chordata</taxon>
        <taxon>Craniata</taxon>
        <taxon>Vertebrata</taxon>
        <taxon>Euteleostomi</taxon>
        <taxon>Lepidosauria</taxon>
        <taxon>Squamata</taxon>
        <taxon>Bifurcata</taxon>
        <taxon>Unidentata</taxon>
        <taxon>Episquamata</taxon>
        <taxon>Laterata</taxon>
        <taxon>Lacertibaenia</taxon>
        <taxon>Lacertidae</taxon>
        <taxon>Podarcis</taxon>
    </lineage>
</organism>
<dbReference type="Pfam" id="PF15182">
    <property type="entry name" value="OTOS"/>
    <property type="match status" value="1"/>
</dbReference>
<proteinExistence type="predicted"/>
<reference evidence="2" key="1">
    <citation type="submission" date="2022-12" db="EMBL/GenBank/DDBJ databases">
        <authorList>
            <person name="Alioto T."/>
            <person name="Alioto T."/>
            <person name="Gomez Garrido J."/>
        </authorList>
    </citation>
    <scope>NUCLEOTIDE SEQUENCE</scope>
</reference>
<keyword evidence="3" id="KW-1185">Reference proteome</keyword>
<evidence type="ECO:0000313" key="3">
    <source>
        <dbReference type="Proteomes" id="UP001178461"/>
    </source>
</evidence>
<gene>
    <name evidence="2" type="ORF">PODLI_1B019235</name>
</gene>
<accession>A0AA35KDL2</accession>
<dbReference type="Proteomes" id="UP001178461">
    <property type="component" value="Chromosome 5"/>
</dbReference>
<keyword evidence="1" id="KW-1133">Transmembrane helix</keyword>
<dbReference type="InterPro" id="IPR028224">
    <property type="entry name" value="Otospiralin"/>
</dbReference>
<keyword evidence="1" id="KW-0812">Transmembrane</keyword>
<feature type="transmembrane region" description="Helical" evidence="1">
    <location>
        <begin position="21"/>
        <end position="40"/>
    </location>
</feature>
<keyword evidence="1" id="KW-0472">Membrane</keyword>
<evidence type="ECO:0000256" key="1">
    <source>
        <dbReference type="SAM" id="Phobius"/>
    </source>
</evidence>
<dbReference type="AlphaFoldDB" id="A0AA35KDL2"/>
<sequence>MKKQNKTDQLFYAKLQTQIFLAGKMKLIFVVIVCFCILVNTQTGARPIEDEEDPYRQPANMPYWPFTTNDFWAYVEYFRILGAYHRINEMARTFFAHQPLGSTLGYHVPDHEH</sequence>
<name>A0AA35KDL2_9SAUR</name>